<name>A0A087GHL5_ARAAL</name>
<dbReference type="EMBL" id="CM002875">
    <property type="protein sequence ID" value="KFK29367.1"/>
    <property type="molecule type" value="Genomic_DNA"/>
</dbReference>
<dbReference type="AlphaFoldDB" id="A0A087GHL5"/>
<dbReference type="Gramene" id="KFK29367">
    <property type="protein sequence ID" value="KFK29367"/>
    <property type="gene ID" value="AALP_AA7G124900"/>
</dbReference>
<evidence type="ECO:0000313" key="2">
    <source>
        <dbReference type="Proteomes" id="UP000029120"/>
    </source>
</evidence>
<keyword evidence="2" id="KW-1185">Reference proteome</keyword>
<sequence length="97" mass="10174">MVGVVVDTAKACAVVVGVVVGATKVGAEVVGEVVDATKADAVVGITKADAVVGAFSEYEYRRPVHQQEMDSAYPMHHSHLGLGLEFCLSPYKGEAKR</sequence>
<protein>
    <submittedName>
        <fullName evidence="1">Uncharacterized protein</fullName>
    </submittedName>
</protein>
<proteinExistence type="predicted"/>
<reference evidence="2" key="1">
    <citation type="journal article" date="2015" name="Nat. Plants">
        <title>Genome expansion of Arabis alpina linked with retrotransposition and reduced symmetric DNA methylation.</title>
        <authorList>
            <person name="Willing E.M."/>
            <person name="Rawat V."/>
            <person name="Mandakova T."/>
            <person name="Maumus F."/>
            <person name="James G.V."/>
            <person name="Nordstroem K.J."/>
            <person name="Becker C."/>
            <person name="Warthmann N."/>
            <person name="Chica C."/>
            <person name="Szarzynska B."/>
            <person name="Zytnicki M."/>
            <person name="Albani M.C."/>
            <person name="Kiefer C."/>
            <person name="Bergonzi S."/>
            <person name="Castaings L."/>
            <person name="Mateos J.L."/>
            <person name="Berns M.C."/>
            <person name="Bujdoso N."/>
            <person name="Piofczyk T."/>
            <person name="de Lorenzo L."/>
            <person name="Barrero-Sicilia C."/>
            <person name="Mateos I."/>
            <person name="Piednoel M."/>
            <person name="Hagmann J."/>
            <person name="Chen-Min-Tao R."/>
            <person name="Iglesias-Fernandez R."/>
            <person name="Schuster S.C."/>
            <person name="Alonso-Blanco C."/>
            <person name="Roudier F."/>
            <person name="Carbonero P."/>
            <person name="Paz-Ares J."/>
            <person name="Davis S.J."/>
            <person name="Pecinka A."/>
            <person name="Quesneville H."/>
            <person name="Colot V."/>
            <person name="Lysak M.A."/>
            <person name="Weigel D."/>
            <person name="Coupland G."/>
            <person name="Schneeberger K."/>
        </authorList>
    </citation>
    <scope>NUCLEOTIDE SEQUENCE [LARGE SCALE GENOMIC DNA]</scope>
    <source>
        <strain evidence="2">cv. Pajares</strain>
    </source>
</reference>
<gene>
    <name evidence="1" type="ordered locus">AALP_Aa7g124900</name>
</gene>
<accession>A0A087GHL5</accession>
<organism evidence="1 2">
    <name type="scientific">Arabis alpina</name>
    <name type="common">Alpine rock-cress</name>
    <dbReference type="NCBI Taxonomy" id="50452"/>
    <lineage>
        <taxon>Eukaryota</taxon>
        <taxon>Viridiplantae</taxon>
        <taxon>Streptophyta</taxon>
        <taxon>Embryophyta</taxon>
        <taxon>Tracheophyta</taxon>
        <taxon>Spermatophyta</taxon>
        <taxon>Magnoliopsida</taxon>
        <taxon>eudicotyledons</taxon>
        <taxon>Gunneridae</taxon>
        <taxon>Pentapetalae</taxon>
        <taxon>rosids</taxon>
        <taxon>malvids</taxon>
        <taxon>Brassicales</taxon>
        <taxon>Brassicaceae</taxon>
        <taxon>Arabideae</taxon>
        <taxon>Arabis</taxon>
    </lineage>
</organism>
<evidence type="ECO:0000313" key="1">
    <source>
        <dbReference type="EMBL" id="KFK29367.1"/>
    </source>
</evidence>
<dbReference type="Proteomes" id="UP000029120">
    <property type="component" value="Chromosome 7"/>
</dbReference>